<comment type="caution">
    <text evidence="2">The sequence shown here is derived from an EMBL/GenBank/DDBJ whole genome shotgun (WGS) entry which is preliminary data.</text>
</comment>
<gene>
    <name evidence="2" type="ORF">AB4566_08380</name>
</gene>
<proteinExistence type="predicted"/>
<feature type="transmembrane region" description="Helical" evidence="1">
    <location>
        <begin position="146"/>
        <end position="170"/>
    </location>
</feature>
<sequence>MSKPDFIYYYLDNLGLGLIVLITYLAFSLFILRKQIYSIYDPGLLFLILSLSAHSVVFFLYLSEKIDYFYFYGFLATQVSFFLGWLIFKPYKPNNTGGIVNGKFSRWFYIVSVLIFIFSQLLVYYLKGIPLLMQFRLGLFKSGDGFGLFSRLIFASSIMSYTIAVFKVLYVDQSRSSRYFDNFVIFFYLLVQVLSGSKASILLSGLLAFVPILYSHQFELDRSNEKKLLKRLLFLVLVSVPFGVFTIIVQNGLFTESSTSYLDALTTLAIRFINSGDIFYISWVNNNIELIRSSAYDGLLAIFSDFLGMFRLVSREELPTHLGLQVMWLLSGNFNFDGPNLRHNVFGLFYWGLYGAVLYSFILGAIFGFIRNKLIFFLPKSISGLAIFSLFFYMACYIPQDFSSIFMSYLTSALLVLFITISISWIGSRIT</sequence>
<feature type="transmembrane region" description="Helical" evidence="1">
    <location>
        <begin position="44"/>
        <end position="62"/>
    </location>
</feature>
<evidence type="ECO:0008006" key="4">
    <source>
        <dbReference type="Google" id="ProtNLM"/>
    </source>
</evidence>
<feature type="transmembrane region" description="Helical" evidence="1">
    <location>
        <begin position="232"/>
        <end position="249"/>
    </location>
</feature>
<evidence type="ECO:0000313" key="2">
    <source>
        <dbReference type="EMBL" id="MFA0568292.1"/>
    </source>
</evidence>
<dbReference type="RefSeq" id="WP_372265749.1">
    <property type="nucleotide sequence ID" value="NZ_JBFRUW010000022.1"/>
</dbReference>
<feature type="transmembrane region" description="Helical" evidence="1">
    <location>
        <begin position="406"/>
        <end position="426"/>
    </location>
</feature>
<evidence type="ECO:0000256" key="1">
    <source>
        <dbReference type="SAM" id="Phobius"/>
    </source>
</evidence>
<keyword evidence="1" id="KW-0472">Membrane</keyword>
<feature type="transmembrane region" description="Helical" evidence="1">
    <location>
        <begin position="68"/>
        <end position="87"/>
    </location>
</feature>
<keyword evidence="1" id="KW-1133">Transmembrane helix</keyword>
<keyword evidence="1" id="KW-0812">Transmembrane</keyword>
<organism evidence="2 3">
    <name type="scientific">Vibrio gallaecicus</name>
    <dbReference type="NCBI Taxonomy" id="552386"/>
    <lineage>
        <taxon>Bacteria</taxon>
        <taxon>Pseudomonadati</taxon>
        <taxon>Pseudomonadota</taxon>
        <taxon>Gammaproteobacteria</taxon>
        <taxon>Vibrionales</taxon>
        <taxon>Vibrionaceae</taxon>
        <taxon>Vibrio</taxon>
    </lineage>
</organism>
<name>A0ABV4NA63_9VIBR</name>
<reference evidence="2 3" key="1">
    <citation type="journal article" date="2024" name="ISME J.">
        <title>Tailless and filamentous prophages are predominant in marine Vibrio.</title>
        <authorList>
            <person name="Steensen K."/>
            <person name="Seneca J."/>
            <person name="Bartlau N."/>
            <person name="Yu X.A."/>
            <person name="Hussain F.A."/>
            <person name="Polz M.F."/>
        </authorList>
    </citation>
    <scope>NUCLEOTIDE SEQUENCE [LARGE SCALE GENOMIC DNA]</scope>
    <source>
        <strain evidence="2 3">10N.222.51.A1</strain>
    </source>
</reference>
<feature type="transmembrane region" description="Helical" evidence="1">
    <location>
        <begin position="382"/>
        <end position="400"/>
    </location>
</feature>
<feature type="transmembrane region" description="Helical" evidence="1">
    <location>
        <begin position="107"/>
        <end position="126"/>
    </location>
</feature>
<accession>A0ABV4NA63</accession>
<keyword evidence="3" id="KW-1185">Reference proteome</keyword>
<evidence type="ECO:0000313" key="3">
    <source>
        <dbReference type="Proteomes" id="UP001570417"/>
    </source>
</evidence>
<dbReference type="EMBL" id="JBFRUW010000022">
    <property type="protein sequence ID" value="MFA0568292.1"/>
    <property type="molecule type" value="Genomic_DNA"/>
</dbReference>
<dbReference type="Proteomes" id="UP001570417">
    <property type="component" value="Unassembled WGS sequence"/>
</dbReference>
<protein>
    <recommendedName>
        <fullName evidence="4">Oligosaccharide repeat unit polymerase</fullName>
    </recommendedName>
</protein>
<feature type="transmembrane region" description="Helical" evidence="1">
    <location>
        <begin position="6"/>
        <end position="32"/>
    </location>
</feature>
<feature type="transmembrane region" description="Helical" evidence="1">
    <location>
        <begin position="348"/>
        <end position="370"/>
    </location>
</feature>